<dbReference type="InterPro" id="IPR012337">
    <property type="entry name" value="RNaseH-like_sf"/>
</dbReference>
<dbReference type="SUPFAM" id="SSF50610">
    <property type="entry name" value="mu transposase, C-terminal domain"/>
    <property type="match status" value="1"/>
</dbReference>
<dbReference type="SUPFAM" id="SSF53098">
    <property type="entry name" value="Ribonuclease H-like"/>
    <property type="match status" value="1"/>
</dbReference>
<sequence>MAVALMPPSMKALRARVSARSLRERIKARDGPAVMNNRLRQVKIGLRPIRPLQIVQVDHTKVDIMLVDDVTRACIGRPWLTAVLDVHTRMVVGLALSLDPPSAAVAGLAVTHAVLPKEEQLADIGINLIWPTHGIPEIIHVDNGAEFHSRAFERGCQQHGIRLEYRPPATPRFGGHIERLMGTLMSRVHGLPGTTFSNVAVRGDYQSENRAVLSFREFERILILDVLGPYHNEVHSALGGTPAAAWEDGVAGLSIRQPADPDAFRLDFLPFEERVVRRDGIRLFNVFYQDGVLAHIVESGSSKLRVKYDPRDLSAVFVELPAGDHVRVPYADIGRPPITLWEHRFATKHLRENGRRSVDEHAIFAVVEEQRRILAEAHDRSKRARRAVVRASLATDQVTGSRSQSHIPMASPGDDPDAKVPMPDEGTTSGVEFWEWRR</sequence>
<reference evidence="3 4" key="1">
    <citation type="submission" date="2022-01" db="EMBL/GenBank/DDBJ databases">
        <authorList>
            <person name="Won M."/>
            <person name="Kim S.-J."/>
            <person name="Kwon S.-W."/>
        </authorList>
    </citation>
    <scope>NUCLEOTIDE SEQUENCE [LARGE SCALE GENOMIC DNA]</scope>
    <source>
        <strain evidence="3 4">KCTC 23505</strain>
    </source>
</reference>
<evidence type="ECO:0000313" key="3">
    <source>
        <dbReference type="EMBL" id="MCF3948702.1"/>
    </source>
</evidence>
<dbReference type="PROSITE" id="PS50994">
    <property type="entry name" value="INTEGRASE"/>
    <property type="match status" value="1"/>
</dbReference>
<name>A0ABS9E508_9PROT</name>
<organism evidence="3 4">
    <name type="scientific">Acidiphilium iwatense</name>
    <dbReference type="NCBI Taxonomy" id="768198"/>
    <lineage>
        <taxon>Bacteria</taxon>
        <taxon>Pseudomonadati</taxon>
        <taxon>Pseudomonadota</taxon>
        <taxon>Alphaproteobacteria</taxon>
        <taxon>Acetobacterales</taxon>
        <taxon>Acidocellaceae</taxon>
        <taxon>Acidiphilium</taxon>
    </lineage>
</organism>
<dbReference type="Pfam" id="PF09299">
    <property type="entry name" value="Mu-transpos_C"/>
    <property type="match status" value="1"/>
</dbReference>
<accession>A0ABS9E508</accession>
<proteinExistence type="predicted"/>
<dbReference type="InterPro" id="IPR009004">
    <property type="entry name" value="Transposase_Mu_C"/>
</dbReference>
<dbReference type="Proteomes" id="UP001521209">
    <property type="component" value="Unassembled WGS sequence"/>
</dbReference>
<keyword evidence="4" id="KW-1185">Reference proteome</keyword>
<comment type="caution">
    <text evidence="3">The sequence shown here is derived from an EMBL/GenBank/DDBJ whole genome shotgun (WGS) entry which is preliminary data.</text>
</comment>
<dbReference type="InterPro" id="IPR001584">
    <property type="entry name" value="Integrase_cat-core"/>
</dbReference>
<evidence type="ECO:0000313" key="4">
    <source>
        <dbReference type="Proteomes" id="UP001521209"/>
    </source>
</evidence>
<gene>
    <name evidence="3" type="ORF">L2A60_18770</name>
</gene>
<dbReference type="InterPro" id="IPR036397">
    <property type="entry name" value="RNaseH_sf"/>
</dbReference>
<dbReference type="InterPro" id="IPR015378">
    <property type="entry name" value="Transposase-like_Mu_C"/>
</dbReference>
<evidence type="ECO:0000259" key="2">
    <source>
        <dbReference type="PROSITE" id="PS50994"/>
    </source>
</evidence>
<dbReference type="EMBL" id="JAKGBZ010000072">
    <property type="protein sequence ID" value="MCF3948702.1"/>
    <property type="molecule type" value="Genomic_DNA"/>
</dbReference>
<feature type="compositionally biased region" description="Polar residues" evidence="1">
    <location>
        <begin position="394"/>
        <end position="406"/>
    </location>
</feature>
<feature type="domain" description="Integrase catalytic" evidence="2">
    <location>
        <begin position="47"/>
        <end position="250"/>
    </location>
</feature>
<dbReference type="Pfam" id="PF00665">
    <property type="entry name" value="rve"/>
    <property type="match status" value="1"/>
</dbReference>
<feature type="region of interest" description="Disordered" evidence="1">
    <location>
        <begin position="393"/>
        <end position="429"/>
    </location>
</feature>
<protein>
    <submittedName>
        <fullName evidence="3">Transposase family protein</fullName>
    </submittedName>
</protein>
<dbReference type="Gene3D" id="3.30.420.10">
    <property type="entry name" value="Ribonuclease H-like superfamily/Ribonuclease H"/>
    <property type="match status" value="1"/>
</dbReference>
<evidence type="ECO:0000256" key="1">
    <source>
        <dbReference type="SAM" id="MobiDB-lite"/>
    </source>
</evidence>